<evidence type="ECO:0000313" key="2">
    <source>
        <dbReference type="EMBL" id="TPG57149.1"/>
    </source>
</evidence>
<dbReference type="Proteomes" id="UP000317078">
    <property type="component" value="Unassembled WGS sequence"/>
</dbReference>
<feature type="domain" description="Methyltransferase type 11" evidence="1">
    <location>
        <begin position="127"/>
        <end position="221"/>
    </location>
</feature>
<dbReference type="AlphaFoldDB" id="A0A502G5N5"/>
<sequence length="369" mass="40202">MTPDTAHSARDASGRRWPVIDGIAFARASRPELAAEALARLDAGDRDGALVLLLADQDDWWRGPVADPQALRALVAGRAGLTLREAMAHLSWGPVGDYFAHRWSDPTFLAGLALMEAHWTAPRTAFELACGIGQYLRALTQRGVAATGADVVFAKLWVARHWVAPEAELVCLDAAMQPWPIGEGRRFDLVACHDAFYFLEPKGPILDRLRRMAGDEGWLAIGHVHNRDWPNLSAGAALTAEELASLFPDAIAYDDAELTRAALDRRAPVSAPPAALRGAEAFSVVAGPGAIEAQPVTGALALPPEGAFLRRNPLYADGRIAWPSERYEREYGPRATYPARTTCPEHAVATAETAEWAMRRELLDLPERW</sequence>
<dbReference type="SUPFAM" id="SSF53335">
    <property type="entry name" value="S-adenosyl-L-methionine-dependent methyltransferases"/>
    <property type="match status" value="1"/>
</dbReference>
<keyword evidence="2" id="KW-0808">Transferase</keyword>
<dbReference type="OrthoDB" id="9811589at2"/>
<comment type="caution">
    <text evidence="2">The sequence shown here is derived from an EMBL/GenBank/DDBJ whole genome shotgun (WGS) entry which is preliminary data.</text>
</comment>
<dbReference type="Gene3D" id="3.40.50.150">
    <property type="entry name" value="Vaccinia Virus protein VP39"/>
    <property type="match status" value="1"/>
</dbReference>
<dbReference type="GO" id="GO:0008757">
    <property type="term" value="F:S-adenosylmethionine-dependent methyltransferase activity"/>
    <property type="evidence" value="ECO:0007669"/>
    <property type="project" value="InterPro"/>
</dbReference>
<gene>
    <name evidence="2" type="ORF">EAH89_11870</name>
</gene>
<dbReference type="InterPro" id="IPR029063">
    <property type="entry name" value="SAM-dependent_MTases_sf"/>
</dbReference>
<accession>A0A502G5N5</accession>
<evidence type="ECO:0000313" key="3">
    <source>
        <dbReference type="Proteomes" id="UP000317078"/>
    </source>
</evidence>
<keyword evidence="2" id="KW-0489">Methyltransferase</keyword>
<reference evidence="2 3" key="1">
    <citation type="journal article" date="2019" name="Environ. Microbiol.">
        <title>Species interactions and distinct microbial communities in high Arctic permafrost affected cryosols are associated with the CH4 and CO2 gas fluxes.</title>
        <authorList>
            <person name="Altshuler I."/>
            <person name="Hamel J."/>
            <person name="Turney S."/>
            <person name="Magnuson E."/>
            <person name="Levesque R."/>
            <person name="Greer C."/>
            <person name="Whyte L.G."/>
        </authorList>
    </citation>
    <scope>NUCLEOTIDE SEQUENCE [LARGE SCALE GENOMIC DNA]</scope>
    <source>
        <strain evidence="2 3">S9.3B</strain>
    </source>
</reference>
<protein>
    <submittedName>
        <fullName evidence="2">Methyltransferase domain-containing protein</fullName>
    </submittedName>
</protein>
<dbReference type="Pfam" id="PF08241">
    <property type="entry name" value="Methyltransf_11"/>
    <property type="match status" value="1"/>
</dbReference>
<dbReference type="RefSeq" id="WP_140883228.1">
    <property type="nucleotide sequence ID" value="NZ_RCZP01000009.1"/>
</dbReference>
<evidence type="ECO:0000259" key="1">
    <source>
        <dbReference type="Pfam" id="PF08241"/>
    </source>
</evidence>
<dbReference type="GO" id="GO:0032259">
    <property type="term" value="P:methylation"/>
    <property type="evidence" value="ECO:0007669"/>
    <property type="project" value="UniProtKB-KW"/>
</dbReference>
<organism evidence="2 3">
    <name type="scientific">Muricoccus nepalensis</name>
    <dbReference type="NCBI Taxonomy" id="1854500"/>
    <lineage>
        <taxon>Bacteria</taxon>
        <taxon>Pseudomonadati</taxon>
        <taxon>Pseudomonadota</taxon>
        <taxon>Alphaproteobacteria</taxon>
        <taxon>Acetobacterales</taxon>
        <taxon>Roseomonadaceae</taxon>
        <taxon>Muricoccus</taxon>
    </lineage>
</organism>
<proteinExistence type="predicted"/>
<dbReference type="CDD" id="cd02440">
    <property type="entry name" value="AdoMet_MTases"/>
    <property type="match status" value="1"/>
</dbReference>
<name>A0A502G5N5_9PROT</name>
<dbReference type="InterPro" id="IPR013216">
    <property type="entry name" value="Methyltransf_11"/>
</dbReference>
<keyword evidence="3" id="KW-1185">Reference proteome</keyword>
<dbReference type="EMBL" id="RCZP01000009">
    <property type="protein sequence ID" value="TPG57149.1"/>
    <property type="molecule type" value="Genomic_DNA"/>
</dbReference>